<dbReference type="InterPro" id="IPR038725">
    <property type="entry name" value="YdaG_split_barrel_FMN-bd"/>
</dbReference>
<dbReference type="InterPro" id="IPR012349">
    <property type="entry name" value="Split_barrel_FMN-bd"/>
</dbReference>
<dbReference type="PANTHER" id="PTHR34818:SF1">
    <property type="entry name" value="PROTEIN BLI-3"/>
    <property type="match status" value="1"/>
</dbReference>
<dbReference type="AlphaFoldDB" id="A0A221STM1"/>
<dbReference type="PANTHER" id="PTHR34818">
    <property type="entry name" value="PROTEIN BLI-3"/>
    <property type="match status" value="1"/>
</dbReference>
<dbReference type="InterPro" id="IPR052917">
    <property type="entry name" value="Stress-Dev_Protein"/>
</dbReference>
<reference evidence="2 3" key="1">
    <citation type="submission" date="2017-05" db="EMBL/GenBank/DDBJ databases">
        <title>The complete genome sequence of Deinococcus ficus isolated from the rhizosphere of the Ficus religiosa L. in Taiwan.</title>
        <authorList>
            <person name="Wu K.-M."/>
            <person name="Liao T.-L."/>
            <person name="Liu Y.-M."/>
            <person name="Young C.-C."/>
            <person name="Tsai S.-F."/>
        </authorList>
    </citation>
    <scope>NUCLEOTIDE SEQUENCE [LARGE SCALE GENOMIC DNA]</scope>
    <source>
        <strain evidence="2 3">CC-FR2-10</strain>
    </source>
</reference>
<dbReference type="STRING" id="317577.GCA_000419625_00684"/>
<organism evidence="2 3">
    <name type="scientific">Deinococcus ficus</name>
    <dbReference type="NCBI Taxonomy" id="317577"/>
    <lineage>
        <taxon>Bacteria</taxon>
        <taxon>Thermotogati</taxon>
        <taxon>Deinococcota</taxon>
        <taxon>Deinococci</taxon>
        <taxon>Deinococcales</taxon>
        <taxon>Deinococcaceae</taxon>
        <taxon>Deinococcus</taxon>
    </lineage>
</organism>
<dbReference type="EMBL" id="CP021081">
    <property type="protein sequence ID" value="ASN79987.1"/>
    <property type="molecule type" value="Genomic_DNA"/>
</dbReference>
<sequence length="138" mass="16146">MTTQAMKDLARRMRGMDLCMLTTVSSYGRLASRPMSNNGEVEYDGTSYFFTWADSRMVRDISENHHVQLNFRADKGFLFVAVQGEARVLTDRRVMKDHWHDELRQWFKDGLDTEGLVMLVVDAKRIQWWGEDDGHIEL</sequence>
<proteinExistence type="predicted"/>
<dbReference type="Pfam" id="PF16242">
    <property type="entry name" value="Pyrid_ox_like"/>
    <property type="match status" value="1"/>
</dbReference>
<evidence type="ECO:0000313" key="2">
    <source>
        <dbReference type="EMBL" id="ASN79987.1"/>
    </source>
</evidence>
<feature type="domain" description="General stress protein FMN-binding split barrel" evidence="1">
    <location>
        <begin position="5"/>
        <end position="135"/>
    </location>
</feature>
<keyword evidence="3" id="KW-1185">Reference proteome</keyword>
<dbReference type="KEGG" id="dfc:DFI_02290"/>
<dbReference type="SUPFAM" id="SSF50475">
    <property type="entry name" value="FMN-binding split barrel"/>
    <property type="match status" value="1"/>
</dbReference>
<dbReference type="Gene3D" id="2.30.110.10">
    <property type="entry name" value="Electron Transport, Fmn-binding Protein, Chain A"/>
    <property type="match status" value="1"/>
</dbReference>
<accession>A0A221STM1</accession>
<dbReference type="Proteomes" id="UP000259030">
    <property type="component" value="Chromosome"/>
</dbReference>
<gene>
    <name evidence="2" type="ORF">DFI_02290</name>
</gene>
<evidence type="ECO:0000313" key="3">
    <source>
        <dbReference type="Proteomes" id="UP000259030"/>
    </source>
</evidence>
<dbReference type="RefSeq" id="WP_027463312.1">
    <property type="nucleotide sequence ID" value="NZ_CP021081.1"/>
</dbReference>
<protein>
    <submittedName>
        <fullName evidence="2">Pyridoxamine 5'-phosphate oxidase</fullName>
    </submittedName>
</protein>
<evidence type="ECO:0000259" key="1">
    <source>
        <dbReference type="Pfam" id="PF16242"/>
    </source>
</evidence>
<name>A0A221STM1_9DEIO</name>